<accession>A0A023DJZ3</accession>
<evidence type="ECO:0000256" key="1">
    <source>
        <dbReference type="ARBA" id="ARBA00002286"/>
    </source>
</evidence>
<dbReference type="AlphaFoldDB" id="A0A023DJZ3"/>
<dbReference type="InterPro" id="IPR012337">
    <property type="entry name" value="RNaseH-like_sf"/>
</dbReference>
<reference evidence="3 4" key="1">
    <citation type="submission" date="2014-04" db="EMBL/GenBank/DDBJ databases">
        <title>Whole genome shotgun sequence of Geobacillus caldoxylosilyticus NBRC 107762.</title>
        <authorList>
            <person name="Hosoyama A."/>
            <person name="Hosoyama Y."/>
            <person name="Katano-Makiyama Y."/>
            <person name="Tsuchikane K."/>
            <person name="Ohji S."/>
            <person name="Ichikawa N."/>
            <person name="Yamazoe A."/>
            <person name="Fujita N."/>
        </authorList>
    </citation>
    <scope>NUCLEOTIDE SEQUENCE [LARGE SCALE GENOMIC DNA]</scope>
    <source>
        <strain evidence="3 4">NBRC 107762</strain>
    </source>
</reference>
<organism evidence="3 4">
    <name type="scientific">Parageobacillus caldoxylosilyticus NBRC 107762</name>
    <dbReference type="NCBI Taxonomy" id="1220594"/>
    <lineage>
        <taxon>Bacteria</taxon>
        <taxon>Bacillati</taxon>
        <taxon>Bacillota</taxon>
        <taxon>Bacilli</taxon>
        <taxon>Bacillales</taxon>
        <taxon>Anoxybacillaceae</taxon>
        <taxon>Saccharococcus</taxon>
    </lineage>
</organism>
<dbReference type="GO" id="GO:0003676">
    <property type="term" value="F:nucleic acid binding"/>
    <property type="evidence" value="ECO:0007669"/>
    <property type="project" value="InterPro"/>
</dbReference>
<dbReference type="Proteomes" id="UP000023561">
    <property type="component" value="Unassembled WGS sequence"/>
</dbReference>
<name>A0A023DJZ3_9BACL</name>
<feature type="domain" description="Integrase catalytic" evidence="2">
    <location>
        <begin position="75"/>
        <end position="236"/>
    </location>
</feature>
<dbReference type="SUPFAM" id="SSF53098">
    <property type="entry name" value="Ribonuclease H-like"/>
    <property type="match status" value="1"/>
</dbReference>
<dbReference type="Gene3D" id="3.30.420.10">
    <property type="entry name" value="Ribonuclease H-like superfamily/Ribonuclease H"/>
    <property type="match status" value="1"/>
</dbReference>
<evidence type="ECO:0000313" key="3">
    <source>
        <dbReference type="EMBL" id="GAJ41558.1"/>
    </source>
</evidence>
<comment type="function">
    <text evidence="1">Involved in the transposition of the insertion sequence.</text>
</comment>
<dbReference type="PANTHER" id="PTHR46889:SF4">
    <property type="entry name" value="TRANSPOSASE INSO FOR INSERTION SEQUENCE ELEMENT IS911B-RELATED"/>
    <property type="match status" value="1"/>
</dbReference>
<keyword evidence="4" id="KW-1185">Reference proteome</keyword>
<dbReference type="InterPro" id="IPR025948">
    <property type="entry name" value="HTH-like_dom"/>
</dbReference>
<dbReference type="EMBL" id="BAWO01000075">
    <property type="protein sequence ID" value="GAJ41558.1"/>
    <property type="molecule type" value="Genomic_DNA"/>
</dbReference>
<gene>
    <name evidence="3" type="ORF">GCA01S_075_00160</name>
</gene>
<dbReference type="InterPro" id="IPR050900">
    <property type="entry name" value="Transposase_IS3/IS150/IS904"/>
</dbReference>
<dbReference type="Pfam" id="PF00665">
    <property type="entry name" value="rve"/>
    <property type="match status" value="1"/>
</dbReference>
<dbReference type="PROSITE" id="PS50994">
    <property type="entry name" value="INTEGRASE"/>
    <property type="match status" value="1"/>
</dbReference>
<dbReference type="OrthoDB" id="9781005at2"/>
<protein>
    <submittedName>
        <fullName evidence="3">Putative transposase</fullName>
    </submittedName>
</protein>
<dbReference type="PANTHER" id="PTHR46889">
    <property type="entry name" value="TRANSPOSASE INSF FOR INSERTION SEQUENCE IS3B-RELATED"/>
    <property type="match status" value="1"/>
</dbReference>
<comment type="caution">
    <text evidence="3">The sequence shown here is derived from an EMBL/GenBank/DDBJ whole genome shotgun (WGS) entry which is preliminary data.</text>
</comment>
<dbReference type="NCBIfam" id="NF033516">
    <property type="entry name" value="transpos_IS3"/>
    <property type="match status" value="1"/>
</dbReference>
<dbReference type="InterPro" id="IPR036397">
    <property type="entry name" value="RNaseH_sf"/>
</dbReference>
<dbReference type="InterPro" id="IPR048020">
    <property type="entry name" value="Transpos_IS3"/>
</dbReference>
<sequence>MNLIVEAYEVSNGTYGYPRVKAYILREYGWRINHKCIYRLMKQMNLQAKIRRKKQVYRKGSERITVPNVLNRQFTASKPNEKWVTDITYLLLNNQRLYLSVIYDLFNREIISYRISKRNDVQLVLDTLDEAIKKRDVNGTILHSDQGFQYTSHEYHAALQQHGIIPSMSRKADCLDNACIENFFRHLKTECIYLGEFNSMDDLEAAVHKYIEFYNNRRIQKKLTYLSPVQYRKKVCA</sequence>
<proteinExistence type="predicted"/>
<dbReference type="RefSeq" id="WP_081804216.1">
    <property type="nucleotide sequence ID" value="NZ_BAWO01000075.1"/>
</dbReference>
<dbReference type="InterPro" id="IPR001584">
    <property type="entry name" value="Integrase_cat-core"/>
</dbReference>
<evidence type="ECO:0000259" key="2">
    <source>
        <dbReference type="PROSITE" id="PS50994"/>
    </source>
</evidence>
<dbReference type="Pfam" id="PF13333">
    <property type="entry name" value="rve_2"/>
    <property type="match status" value="1"/>
</dbReference>
<evidence type="ECO:0000313" key="4">
    <source>
        <dbReference type="Proteomes" id="UP000023561"/>
    </source>
</evidence>
<dbReference type="GO" id="GO:0015074">
    <property type="term" value="P:DNA integration"/>
    <property type="evidence" value="ECO:0007669"/>
    <property type="project" value="InterPro"/>
</dbReference>
<dbReference type="Pfam" id="PF13276">
    <property type="entry name" value="HTH_21"/>
    <property type="match status" value="1"/>
</dbReference>